<dbReference type="GO" id="GO:0005737">
    <property type="term" value="C:cytoplasm"/>
    <property type="evidence" value="ECO:0007669"/>
    <property type="project" value="TreeGrafter"/>
</dbReference>
<organism evidence="8 9">
    <name type="scientific">Phytophthora cactorum</name>
    <dbReference type="NCBI Taxonomy" id="29920"/>
    <lineage>
        <taxon>Eukaryota</taxon>
        <taxon>Sar</taxon>
        <taxon>Stramenopiles</taxon>
        <taxon>Oomycota</taxon>
        <taxon>Peronosporomycetes</taxon>
        <taxon>Peronosporales</taxon>
        <taxon>Peronosporaceae</taxon>
        <taxon>Phytophthora</taxon>
    </lineage>
</organism>
<evidence type="ECO:0000256" key="6">
    <source>
        <dbReference type="PROSITE-ProRule" id="PRU00104"/>
    </source>
</evidence>
<dbReference type="Pfam" id="PF00632">
    <property type="entry name" value="HECT"/>
    <property type="match status" value="1"/>
</dbReference>
<name>A0A8T0YGG1_9STRA</name>
<dbReference type="Gene3D" id="3.90.1750.10">
    <property type="entry name" value="Hect, E3 ligase catalytic domains"/>
    <property type="match status" value="1"/>
</dbReference>
<accession>A0A8T0YGG1</accession>
<proteinExistence type="predicted"/>
<keyword evidence="4" id="KW-0808">Transferase</keyword>
<dbReference type="PANTHER" id="PTHR11254">
    <property type="entry name" value="HECT DOMAIN UBIQUITIN-PROTEIN LIGASE"/>
    <property type="match status" value="1"/>
</dbReference>
<dbReference type="VEuPathDB" id="FungiDB:PC110_g12373"/>
<protein>
    <recommendedName>
        <fullName evidence="3">HECT-type E3 ubiquitin transferase</fullName>
        <ecNumber evidence="3">2.3.2.26</ecNumber>
    </recommendedName>
</protein>
<evidence type="ECO:0000313" key="8">
    <source>
        <dbReference type="EMBL" id="KAG2851687.1"/>
    </source>
</evidence>
<feature type="domain" description="HECT" evidence="7">
    <location>
        <begin position="53"/>
        <end position="250"/>
    </location>
</feature>
<comment type="caution">
    <text evidence="6">Lacks conserved residue(s) required for the propagation of feature annotation.</text>
</comment>
<dbReference type="AlphaFoldDB" id="A0A8T0YGG1"/>
<evidence type="ECO:0000256" key="3">
    <source>
        <dbReference type="ARBA" id="ARBA00012485"/>
    </source>
</evidence>
<dbReference type="PANTHER" id="PTHR11254:SF440">
    <property type="entry name" value="E3 UBIQUITIN-PROTEIN LIGASE NEDD-4"/>
    <property type="match status" value="1"/>
</dbReference>
<evidence type="ECO:0000259" key="7">
    <source>
        <dbReference type="PROSITE" id="PS50237"/>
    </source>
</evidence>
<dbReference type="GO" id="GO:0016567">
    <property type="term" value="P:protein ubiquitination"/>
    <property type="evidence" value="ECO:0007669"/>
    <property type="project" value="TreeGrafter"/>
</dbReference>
<dbReference type="GO" id="GO:0006511">
    <property type="term" value="P:ubiquitin-dependent protein catabolic process"/>
    <property type="evidence" value="ECO:0007669"/>
    <property type="project" value="TreeGrafter"/>
</dbReference>
<dbReference type="EC" id="2.3.2.26" evidence="3"/>
<evidence type="ECO:0000256" key="5">
    <source>
        <dbReference type="ARBA" id="ARBA00022786"/>
    </source>
</evidence>
<evidence type="ECO:0000256" key="4">
    <source>
        <dbReference type="ARBA" id="ARBA00022679"/>
    </source>
</evidence>
<gene>
    <name evidence="8" type="ORF">PC113_g15700</name>
</gene>
<comment type="catalytic activity">
    <reaction evidence="1">
        <text>S-ubiquitinyl-[E2 ubiquitin-conjugating enzyme]-L-cysteine + [acceptor protein]-L-lysine = [E2 ubiquitin-conjugating enzyme]-L-cysteine + N(6)-ubiquitinyl-[acceptor protein]-L-lysine.</text>
        <dbReference type="EC" id="2.3.2.26"/>
    </reaction>
</comment>
<reference evidence="8" key="1">
    <citation type="submission" date="2018-10" db="EMBL/GenBank/DDBJ databases">
        <title>Effector identification in a new, highly contiguous assembly of the strawberry crown rot pathogen Phytophthora cactorum.</title>
        <authorList>
            <person name="Armitage A.D."/>
            <person name="Nellist C.F."/>
            <person name="Bates H."/>
            <person name="Vickerstaff R.J."/>
            <person name="Harrison R.J."/>
        </authorList>
    </citation>
    <scope>NUCLEOTIDE SEQUENCE</scope>
    <source>
        <strain evidence="8">15-7</strain>
    </source>
</reference>
<dbReference type="GO" id="GO:0061630">
    <property type="term" value="F:ubiquitin protein ligase activity"/>
    <property type="evidence" value="ECO:0007669"/>
    <property type="project" value="UniProtKB-EC"/>
</dbReference>
<dbReference type="SUPFAM" id="SSF56204">
    <property type="entry name" value="Hect, E3 ligase catalytic domain"/>
    <property type="match status" value="1"/>
</dbReference>
<evidence type="ECO:0000256" key="1">
    <source>
        <dbReference type="ARBA" id="ARBA00000885"/>
    </source>
</evidence>
<dbReference type="InterPro" id="IPR035983">
    <property type="entry name" value="Hect_E3_ubiquitin_ligase"/>
</dbReference>
<dbReference type="EMBL" id="RCMG01000591">
    <property type="protein sequence ID" value="KAG2851687.1"/>
    <property type="molecule type" value="Genomic_DNA"/>
</dbReference>
<evidence type="ECO:0000313" key="9">
    <source>
        <dbReference type="Proteomes" id="UP000735874"/>
    </source>
</evidence>
<dbReference type="PROSITE" id="PS50237">
    <property type="entry name" value="HECT"/>
    <property type="match status" value="1"/>
</dbReference>
<sequence length="250" mass="28676">MLVLVISEQELSYDRLTENVPGIFSVRFRFCVICGEKLKLSPTERARAIRPLTSRQLRARRRTEWQRKLNCGEASWHRDPGQDCPQYPGLVTELVIDPSLGVFVCTNHEAQTYFFNVNSKQWIGEEHLAYYFAFGRLVGRALLEGEVMGFHFASALLKVILGIPITFRDYEDLDPVTYKSVKWMLEHNGADKLGLDFTATRRDAVGNLVTVELVPSGGNISVTDENKHEFAERWLRYFLLEAFQISCTCF</sequence>
<dbReference type="SMART" id="SM00119">
    <property type="entry name" value="HECTc"/>
    <property type="match status" value="1"/>
</dbReference>
<comment type="pathway">
    <text evidence="2">Protein modification; protein ubiquitination.</text>
</comment>
<evidence type="ECO:0000256" key="2">
    <source>
        <dbReference type="ARBA" id="ARBA00004906"/>
    </source>
</evidence>
<keyword evidence="5 6" id="KW-0833">Ubl conjugation pathway</keyword>
<dbReference type="InterPro" id="IPR050409">
    <property type="entry name" value="E3_ubiq-protein_ligase"/>
</dbReference>
<dbReference type="Gene3D" id="3.30.2160.10">
    <property type="entry name" value="Hect, E3 ligase catalytic domain"/>
    <property type="match status" value="1"/>
</dbReference>
<comment type="caution">
    <text evidence="8">The sequence shown here is derived from an EMBL/GenBank/DDBJ whole genome shotgun (WGS) entry which is preliminary data.</text>
</comment>
<dbReference type="Proteomes" id="UP000735874">
    <property type="component" value="Unassembled WGS sequence"/>
</dbReference>
<dbReference type="InterPro" id="IPR000569">
    <property type="entry name" value="HECT_dom"/>
</dbReference>